<evidence type="ECO:0000313" key="9">
    <source>
        <dbReference type="EMBL" id="AIX18825.1"/>
    </source>
</evidence>
<dbReference type="Proteomes" id="UP000185377">
    <property type="component" value="Segment"/>
</dbReference>
<dbReference type="EMBL" id="KJ019129">
    <property type="protein sequence ID" value="AIX38236.1"/>
    <property type="molecule type" value="Genomic_DNA"/>
</dbReference>
<evidence type="ECO:0000313" key="2">
    <source>
        <dbReference type="EMBL" id="AIX14852.1"/>
    </source>
</evidence>
<name>A0A0E3FE68_9CAUD</name>
<evidence type="ECO:0000313" key="5">
    <source>
        <dbReference type="EMBL" id="AIX15926.1"/>
    </source>
</evidence>
<dbReference type="Proteomes" id="UP000185366">
    <property type="component" value="Segment"/>
</dbReference>
<dbReference type="EMBL" id="KJ019131">
    <property type="protein sequence ID" value="AIX38671.1"/>
    <property type="molecule type" value="Genomic_DNA"/>
</dbReference>
<dbReference type="EMBL" id="KJ019162">
    <property type="protein sequence ID" value="AIX46294.1"/>
    <property type="molecule type" value="Genomic_DNA"/>
</dbReference>
<evidence type="ECO:0000313" key="44">
    <source>
        <dbReference type="EMBL" id="AIX46294.1"/>
    </source>
</evidence>
<dbReference type="EMBL" id="KJ019140">
    <property type="protein sequence ID" value="AIX40602.1"/>
    <property type="molecule type" value="Genomic_DNA"/>
</dbReference>
<evidence type="ECO:0000313" key="8">
    <source>
        <dbReference type="EMBL" id="AIX18607.1"/>
    </source>
</evidence>
<dbReference type="EMBL" id="KJ019130">
    <property type="protein sequence ID" value="AIX38453.1"/>
    <property type="molecule type" value="Genomic_DNA"/>
</dbReference>
<dbReference type="Proteomes" id="UP000185351">
    <property type="component" value="Segment"/>
</dbReference>
<dbReference type="Proteomes" id="UP000185354">
    <property type="component" value="Segment"/>
</dbReference>
<dbReference type="EMBL" id="KJ019028">
    <property type="protein sequence ID" value="AIX14632.1"/>
    <property type="molecule type" value="Genomic_DNA"/>
</dbReference>
<dbReference type="EMBL" id="KJ019139">
    <property type="protein sequence ID" value="AIX40383.1"/>
    <property type="molecule type" value="Genomic_DNA"/>
</dbReference>
<evidence type="ECO:0000313" key="19">
    <source>
        <dbReference type="EMBL" id="AIX25236.1"/>
    </source>
</evidence>
<evidence type="ECO:0000313" key="34">
    <source>
        <dbReference type="EMBL" id="AIX37367.1"/>
    </source>
</evidence>
<dbReference type="EMBL" id="KJ019035">
    <property type="protein sequence ID" value="AIX16143.1"/>
    <property type="molecule type" value="Genomic_DNA"/>
</dbReference>
<evidence type="ECO:0000313" key="15">
    <source>
        <dbReference type="EMBL" id="AIX24146.1"/>
    </source>
</evidence>
<keyword evidence="49" id="KW-1185">Reference proteome</keyword>
<evidence type="ECO:0000313" key="14">
    <source>
        <dbReference type="EMBL" id="AIX22355.1"/>
    </source>
</evidence>
<dbReference type="EMBL" id="KJ019056">
    <property type="protein sequence ID" value="AIX20909.1"/>
    <property type="molecule type" value="Genomic_DNA"/>
</dbReference>
<evidence type="ECO:0000313" key="47">
    <source>
        <dbReference type="Proteomes" id="UP000033003"/>
    </source>
</evidence>
<dbReference type="Proteomes" id="UP000185374">
    <property type="component" value="Segment"/>
</dbReference>
<dbReference type="EMBL" id="KJ019083">
    <property type="protein sequence ID" value="AIX26954.1"/>
    <property type="molecule type" value="Genomic_DNA"/>
</dbReference>
<dbReference type="EMBL" id="KJ019032">
    <property type="protein sequence ID" value="AIX15497.1"/>
    <property type="molecule type" value="Genomic_DNA"/>
</dbReference>
<dbReference type="Proteomes" id="UP000185348">
    <property type="component" value="Segment"/>
</dbReference>
<dbReference type="EMBL" id="KJ019118">
    <property type="protein sequence ID" value="AIX35784.1"/>
    <property type="molecule type" value="Genomic_DNA"/>
</dbReference>
<dbReference type="EMBL" id="KJ019036">
    <property type="protein sequence ID" value="AIX16328.1"/>
    <property type="molecule type" value="Genomic_DNA"/>
</dbReference>
<dbReference type="Proteomes" id="UP000185364">
    <property type="component" value="Segment"/>
</dbReference>
<evidence type="ECO:0000313" key="3">
    <source>
        <dbReference type="EMBL" id="AIX15279.1"/>
    </source>
</evidence>
<dbReference type="EMBL" id="KJ019115">
    <property type="protein sequence ID" value="AIX35145.1"/>
    <property type="molecule type" value="Genomic_DNA"/>
</dbReference>
<evidence type="ECO:0000313" key="11">
    <source>
        <dbReference type="EMBL" id="AIX19477.1"/>
    </source>
</evidence>
<evidence type="ECO:0000313" key="46">
    <source>
        <dbReference type="EMBL" id="AIX46937.1"/>
    </source>
</evidence>
<dbReference type="Proteomes" id="UP000185385">
    <property type="component" value="Segment"/>
</dbReference>
<evidence type="ECO:0000313" key="33">
    <source>
        <dbReference type="EMBL" id="AIX37148.1"/>
    </source>
</evidence>
<organism evidence="17 50">
    <name type="scientific">Synechococcus phage ACG-2014d</name>
    <dbReference type="NCBI Taxonomy" id="1493509"/>
    <lineage>
        <taxon>Viruses</taxon>
        <taxon>Duplodnaviria</taxon>
        <taxon>Heunggongvirae</taxon>
        <taxon>Uroviricota</taxon>
        <taxon>Caudoviricetes</taxon>
        <taxon>Pantevenvirales</taxon>
        <taxon>Kyanoviridae</taxon>
        <taxon>Lowelvirus</taxon>
        <taxon>Lowelvirus tuscon4d</taxon>
    </lineage>
</organism>
<dbReference type="Proteomes" id="UP000185345">
    <property type="component" value="Segment"/>
</dbReference>
<gene>
    <name evidence="40" type="ORF">Syn7803C102_21</name>
    <name evidence="41" type="ORF">Syn7803C108_21</name>
    <name evidence="42" type="ORF">Syn7803C109_21</name>
    <name evidence="43" type="ORF">Syn7803C35_21</name>
    <name evidence="44" type="ORF">Syn7803C37_21</name>
    <name evidence="45" type="ORF">Syn7803C39_21</name>
    <name evidence="46" type="ORF">Syn7803C40_21</name>
    <name evidence="1" type="ORF">Syn7803C45_21</name>
    <name evidence="2" type="ORF">Syn7803C46_21</name>
    <name evidence="3" type="ORF">Syn7803C48_21</name>
    <name evidence="4" type="ORF">Syn7803C49_21</name>
    <name evidence="5" type="ORF">Syn7803C54_21</name>
    <name evidence="6" type="ORF">Syn7803C55_18</name>
    <name evidence="7" type="ORF">Syn7803C57_21</name>
    <name evidence="8" type="ORF">Syn7803C72_21</name>
    <name evidence="9" type="ORF">Syn7803C73_21</name>
    <name evidence="10" type="ORF">Syn7803C75_21</name>
    <name evidence="11" type="ORF">Syn7803C77_20</name>
    <name evidence="12" type="ORF">Syn7803C88_21</name>
    <name evidence="13" type="ORF">Syn7803C89_21</name>
    <name evidence="14" type="ORF">Syn7803C93_21</name>
    <name evidence="15" type="ORF">Syn7803US104_21</name>
    <name evidence="16" type="ORF">Syn7803US108_21</name>
    <name evidence="17" type="ORF">Syn7803US109_21</name>
    <name evidence="18" type="ORF">Syn7803US110_21</name>
    <name evidence="19" type="ORF">Syn7803US111_21</name>
    <name evidence="20" type="ORF">Syn7803US113_21</name>
    <name evidence="21" type="ORF">Syn7803US114_21</name>
    <name evidence="22" type="ORF">Syn7803US115_21</name>
    <name evidence="23" type="ORF">Syn7803US116_21</name>
    <name evidence="24" type="ORF">Syn7803US122_21</name>
    <name evidence="25" type="ORF">Syn7803US59_21</name>
    <name evidence="26" type="ORF">Syn7803US5_21</name>
    <name evidence="27" type="ORF">Syn7803US61_21</name>
    <name evidence="28" type="ORF">Syn7803US63_20</name>
    <name evidence="29" type="ORF">Syn7803US64_21</name>
    <name evidence="30" type="ORF">Syn7803US65_21</name>
    <name evidence="31" type="ORF">Syn7803US71_21</name>
    <name evidence="32" type="ORF">Syn7803US78_21</name>
    <name evidence="33" type="ORF">Syn7803US80_22</name>
    <name evidence="34" type="ORF">Syn7803US82_21</name>
    <name evidence="35" type="ORF">Syn7803US83_21</name>
    <name evidence="36" type="ORF">Syn7803US85_21</name>
    <name evidence="37" type="ORF">Syn7803US89_21</name>
    <name evidence="38" type="ORF">Syn7803US94_21</name>
    <name evidence="39" type="ORF">Syn7803US95_21</name>
</gene>
<evidence type="ECO:0000313" key="26">
    <source>
        <dbReference type="EMBL" id="AIX34719.1"/>
    </source>
</evidence>
<dbReference type="Proteomes" id="UP000185367">
    <property type="component" value="Segment"/>
</dbReference>
<dbReference type="Proteomes" id="UP000185360">
    <property type="component" value="Genome"/>
</dbReference>
<dbReference type="Proteomes" id="UP000185352">
    <property type="component" value="Segment"/>
</dbReference>
<dbReference type="EMBL" id="KJ019113">
    <property type="protein sequence ID" value="AIX34719.1"/>
    <property type="molecule type" value="Genomic_DNA"/>
</dbReference>
<dbReference type="EMBL" id="KJ019062">
    <property type="protein sequence ID" value="AIX22355.1"/>
    <property type="molecule type" value="Genomic_DNA"/>
</dbReference>
<dbReference type="Proteomes" id="UP000185368">
    <property type="component" value="Segment"/>
</dbReference>
<evidence type="ECO:0000313" key="16">
    <source>
        <dbReference type="EMBL" id="AIX24581.1"/>
    </source>
</evidence>
<dbReference type="EMBL" id="KJ019136">
    <property type="protein sequence ID" value="AIX39747.1"/>
    <property type="molecule type" value="Genomic_DNA"/>
</dbReference>
<dbReference type="EMBL" id="KJ019119">
    <property type="protein sequence ID" value="AIX36003.1"/>
    <property type="molecule type" value="Genomic_DNA"/>
</dbReference>
<dbReference type="Proteomes" id="UP000185358">
    <property type="component" value="Segment"/>
</dbReference>
<evidence type="ECO:0000313" key="36">
    <source>
        <dbReference type="EMBL" id="AIX37803.1"/>
    </source>
</evidence>
<evidence type="ECO:0000313" key="41">
    <source>
        <dbReference type="EMBL" id="AIX40383.1"/>
    </source>
</evidence>
<dbReference type="EMBL" id="KJ019057">
    <property type="protein sequence ID" value="AIX21126.1"/>
    <property type="molecule type" value="Genomic_DNA"/>
</dbReference>
<evidence type="ECO:0000313" key="42">
    <source>
        <dbReference type="EMBL" id="AIX40602.1"/>
    </source>
</evidence>
<dbReference type="EMBL" id="KJ019125">
    <property type="protein sequence ID" value="AIX37367.1"/>
    <property type="molecule type" value="Genomic_DNA"/>
</dbReference>
<dbReference type="Proteomes" id="UP000185381">
    <property type="component" value="Genome"/>
</dbReference>
<dbReference type="EMBL" id="KJ019075">
    <property type="protein sequence ID" value="AIX25236.1"/>
    <property type="molecule type" value="Genomic_DNA"/>
</dbReference>
<evidence type="ECO:0000313" key="35">
    <source>
        <dbReference type="EMBL" id="AIX37585.1"/>
    </source>
</evidence>
<dbReference type="EMBL" id="KJ019117">
    <property type="protein sequence ID" value="AIX35566.1"/>
    <property type="molecule type" value="Genomic_DNA"/>
</dbReference>
<dbReference type="Proteomes" id="UP000185378">
    <property type="component" value="Segment"/>
</dbReference>
<dbReference type="Proteomes" id="UP000185359">
    <property type="component" value="Segment"/>
</dbReference>
<dbReference type="Proteomes" id="UP000185355">
    <property type="component" value="Segment"/>
</dbReference>
<dbReference type="Proteomes" id="UP000185357">
    <property type="component" value="Segment"/>
</dbReference>
<dbReference type="Proteomes" id="UP000185369">
    <property type="component" value="Segment"/>
</dbReference>
<evidence type="ECO:0000313" key="23">
    <source>
        <dbReference type="EMBL" id="AIX26318.1"/>
    </source>
</evidence>
<evidence type="ECO:0000313" key="37">
    <source>
        <dbReference type="EMBL" id="AIX38236.1"/>
    </source>
</evidence>
<dbReference type="Proteomes" id="UP000220606">
    <property type="component" value="Segment"/>
</dbReference>
<dbReference type="Proteomes" id="UP000185372">
    <property type="component" value="Genome"/>
</dbReference>
<dbReference type="Proteomes" id="UP000185365">
    <property type="component" value="Segment"/>
</dbReference>
<dbReference type="Proteomes" id="UP000185363">
    <property type="component" value="Segment"/>
</dbReference>
<dbReference type="EMBL" id="KJ019112">
    <property type="protein sequence ID" value="AIX34500.1"/>
    <property type="molecule type" value="Genomic_DNA"/>
</dbReference>
<evidence type="ECO:0000313" key="1">
    <source>
        <dbReference type="EMBL" id="AIX14632.1"/>
    </source>
</evidence>
<dbReference type="Proteomes" id="UP000185375">
    <property type="component" value="Segment"/>
</dbReference>
<evidence type="ECO:0000313" key="32">
    <source>
        <dbReference type="EMBL" id="AIX36440.1"/>
    </source>
</evidence>
<dbReference type="EMBL" id="KJ019072">
    <property type="protein sequence ID" value="AIX24581.1"/>
    <property type="molecule type" value="Genomic_DNA"/>
</dbReference>
<evidence type="ECO:0000313" key="29">
    <source>
        <dbReference type="EMBL" id="AIX35784.1"/>
    </source>
</evidence>
<dbReference type="EMBL" id="KJ019070">
    <property type="protein sequence ID" value="AIX24146.1"/>
    <property type="molecule type" value="Genomic_DNA"/>
</dbReference>
<evidence type="ECO:0000313" key="30">
    <source>
        <dbReference type="EMBL" id="AIX36003.1"/>
    </source>
</evidence>
<evidence type="ECO:0000313" key="12">
    <source>
        <dbReference type="EMBL" id="AIX20909.1"/>
    </source>
</evidence>
<evidence type="ECO:0000313" key="24">
    <source>
        <dbReference type="EMBL" id="AIX26954.1"/>
    </source>
</evidence>
<dbReference type="EMBL" id="KJ019121">
    <property type="protein sequence ID" value="AIX36440.1"/>
    <property type="molecule type" value="Genomic_DNA"/>
</dbReference>
<dbReference type="Proteomes" id="UP000185350">
    <property type="component" value="Segment"/>
</dbReference>
<evidence type="ECO:0000313" key="31">
    <source>
        <dbReference type="EMBL" id="AIX36223.1"/>
    </source>
</evidence>
<evidence type="ECO:0000313" key="45">
    <source>
        <dbReference type="EMBL" id="AIX46720.1"/>
    </source>
</evidence>
<dbReference type="KEGG" id="vg:24171432"/>
<dbReference type="Proteomes" id="UP000185349">
    <property type="component" value="Segment"/>
</dbReference>
<evidence type="ECO:0000313" key="27">
    <source>
        <dbReference type="EMBL" id="AIX35145.1"/>
    </source>
</evidence>
<accession>A0A0E3FE68</accession>
<dbReference type="Proteomes" id="UP000185376">
    <property type="component" value="Segment"/>
</dbReference>
<dbReference type="Proteomes" id="UP000185344">
    <property type="component" value="Segment"/>
</dbReference>
<dbReference type="RefSeq" id="YP_009133364.1">
    <property type="nucleotide sequence ID" value="NC_026923.1"/>
</dbReference>
<dbReference type="EMBL" id="KJ019160">
    <property type="protein sequence ID" value="AIX45858.1"/>
    <property type="molecule type" value="Genomic_DNA"/>
</dbReference>
<dbReference type="EMBL" id="KJ019074">
    <property type="protein sequence ID" value="AIX25017.1"/>
    <property type="molecule type" value="Genomic_DNA"/>
</dbReference>
<dbReference type="EMBL" id="KJ019078">
    <property type="protein sequence ID" value="AIX25883.1"/>
    <property type="molecule type" value="Genomic_DNA"/>
</dbReference>
<evidence type="ECO:0000313" key="39">
    <source>
        <dbReference type="EMBL" id="AIX38671.1"/>
    </source>
</evidence>
<dbReference type="Proteomes" id="UP000185353">
    <property type="component" value="Segment"/>
</dbReference>
<dbReference type="EMBL" id="KJ019120">
    <property type="protein sequence ID" value="AIX36223.1"/>
    <property type="molecule type" value="Genomic_DNA"/>
</dbReference>
<dbReference type="Proteomes" id="UP000185386">
    <property type="component" value="Segment"/>
</dbReference>
<evidence type="ECO:0000313" key="50">
    <source>
        <dbReference type="Proteomes" id="UP000185381"/>
    </source>
</evidence>
<dbReference type="EMBL" id="KJ019164">
    <property type="protein sequence ID" value="AIX46720.1"/>
    <property type="molecule type" value="Genomic_DNA"/>
</dbReference>
<evidence type="ECO:0000313" key="28">
    <source>
        <dbReference type="EMBL" id="AIX35566.1"/>
    </source>
</evidence>
<dbReference type="Proteomes" id="UP000185361">
    <property type="component" value="Segment"/>
</dbReference>
<dbReference type="Proteomes" id="UP000185362">
    <property type="component" value="Segment"/>
</dbReference>
<reference evidence="47 48" key="1">
    <citation type="submission" date="2013-12" db="EMBL/GenBank/DDBJ databases">
        <title>Ecological redundancy of diverse viral populations within a natural community.</title>
        <authorList>
            <person name="Gregory A.C."/>
            <person name="LaButti K."/>
            <person name="Copeland A."/>
            <person name="Woyke T."/>
            <person name="Sullivan M.B."/>
        </authorList>
    </citation>
    <scope>NUCLEOTIDE SEQUENCE [LARGE SCALE GENOMIC DNA]</scope>
    <source>
        <strain evidence="40">Syn7803C102</strain>
        <strain evidence="41">Syn7803C108</strain>
        <strain evidence="42">Syn7803C109</strain>
        <strain evidence="43">Syn7803C35</strain>
        <strain evidence="44">Syn7803C37</strain>
        <strain evidence="45">Syn7803C39</strain>
        <strain evidence="46">Syn7803C40</strain>
        <strain evidence="1">Syn7803C45</strain>
        <strain evidence="2">Syn7803C46</strain>
        <strain evidence="3">Syn7803C48</strain>
        <strain evidence="4">Syn7803C49</strain>
        <strain evidence="5">Syn7803C54</strain>
        <strain evidence="6">Syn7803C55</strain>
        <strain evidence="7">Syn7803C57</strain>
        <strain evidence="8">Syn7803C72</strain>
        <strain evidence="9">Syn7803C73</strain>
        <strain evidence="10">Syn7803C75</strain>
        <strain evidence="11">Syn7803C77</strain>
        <strain evidence="12">Syn7803C88</strain>
        <strain evidence="13">Syn7803C89</strain>
        <strain evidence="14">Syn7803C93</strain>
        <strain evidence="15">Syn7803US104</strain>
        <strain evidence="16">Syn7803US108</strain>
        <strain evidence="17">Syn7803US109</strain>
        <strain evidence="18">Syn7803US110</strain>
        <strain evidence="19">Syn7803US111</strain>
        <strain evidence="20">Syn7803US113</strain>
        <strain evidence="21">Syn7803US114</strain>
        <strain evidence="22">Syn7803US115</strain>
        <strain evidence="23">Syn7803US116</strain>
        <strain evidence="24">Syn7803US122</strain>
        <strain evidence="26">Syn7803US5</strain>
        <strain evidence="25">Syn7803US59</strain>
        <strain evidence="27">Syn7803US61</strain>
        <strain evidence="28">Syn7803US63</strain>
        <strain evidence="29">Syn7803US64</strain>
        <strain evidence="30">Syn7803US65</strain>
        <strain evidence="31">Syn7803US71</strain>
        <strain evidence="32">Syn7803US78</strain>
        <strain evidence="33">Syn7803US80</strain>
        <strain evidence="34">Syn7803US82</strain>
        <strain evidence="35">Syn7803US83</strain>
        <strain evidence="36">Syn7803US85</strain>
        <strain evidence="37">Syn7803US89</strain>
        <strain evidence="38">Syn7803US94</strain>
        <strain evidence="39">Syn7803US95</strain>
    </source>
</reference>
<proteinExistence type="predicted"/>
<dbReference type="Proteomes" id="UP000185370">
    <property type="component" value="Segment"/>
</dbReference>
<dbReference type="Proteomes" id="UP000185343">
    <property type="component" value="Segment"/>
</dbReference>
<dbReference type="EMBL" id="KJ019080">
    <property type="protein sequence ID" value="AIX26318.1"/>
    <property type="molecule type" value="Genomic_DNA"/>
</dbReference>
<dbReference type="EMBL" id="KJ019127">
    <property type="protein sequence ID" value="AIX37803.1"/>
    <property type="molecule type" value="Genomic_DNA"/>
</dbReference>
<evidence type="ECO:0000313" key="17">
    <source>
        <dbReference type="EMBL" id="AIX24799.1"/>
    </source>
</evidence>
<evidence type="ECO:0000313" key="38">
    <source>
        <dbReference type="EMBL" id="AIX38453.1"/>
    </source>
</evidence>
<dbReference type="Proteomes" id="UP000185347">
    <property type="component" value="Segment"/>
</dbReference>
<dbReference type="EMBL" id="KJ019079">
    <property type="protein sequence ID" value="AIX26101.1"/>
    <property type="molecule type" value="Genomic_DNA"/>
</dbReference>
<dbReference type="EMBL" id="KJ019073">
    <property type="protein sequence ID" value="AIX24799.1"/>
    <property type="molecule type" value="Genomic_DNA"/>
</dbReference>
<dbReference type="EMBL" id="KJ019050">
    <property type="protein sequence ID" value="AIX19477.1"/>
    <property type="molecule type" value="Genomic_DNA"/>
</dbReference>
<evidence type="ECO:0000313" key="25">
    <source>
        <dbReference type="EMBL" id="AIX34500.1"/>
    </source>
</evidence>
<sequence>MPSEFDYVEAPTEGEVDKWGFTIKPTISDTECILRCLNNAPCGCDKKQVERIIKQYND</sequence>
<dbReference type="EMBL" id="KJ019034">
    <property type="protein sequence ID" value="AIX15926.1"/>
    <property type="molecule type" value="Genomic_DNA"/>
</dbReference>
<dbReference type="GeneID" id="24171432"/>
<dbReference type="EMBL" id="KJ019126">
    <property type="protein sequence ID" value="AIX37585.1"/>
    <property type="molecule type" value="Genomic_DNA"/>
</dbReference>
<dbReference type="EMBL" id="KJ019165">
    <property type="protein sequence ID" value="AIX46937.1"/>
    <property type="molecule type" value="Genomic_DNA"/>
</dbReference>
<dbReference type="EMBL" id="KJ019031">
    <property type="protein sequence ID" value="AIX15279.1"/>
    <property type="molecule type" value="Genomic_DNA"/>
</dbReference>
<evidence type="ECO:0000313" key="20">
    <source>
        <dbReference type="EMBL" id="AIX25665.1"/>
    </source>
</evidence>
<evidence type="ECO:0000313" key="21">
    <source>
        <dbReference type="EMBL" id="AIX25883.1"/>
    </source>
</evidence>
<dbReference type="EMBL" id="KJ019048">
    <property type="protein sequence ID" value="AIX19043.1"/>
    <property type="molecule type" value="Genomic_DNA"/>
</dbReference>
<dbReference type="Proteomes" id="UP000033003">
    <property type="component" value="Segment"/>
</dbReference>
<dbReference type="OrthoDB" id="24215at10239"/>
<dbReference type="Proteomes" id="UP000185383">
    <property type="component" value="Segment"/>
</dbReference>
<dbReference type="Proteomes" id="UP000185382">
    <property type="component" value="Segment"/>
</dbReference>
<protein>
    <submittedName>
        <fullName evidence="17">Uncharacterized protein</fullName>
    </submittedName>
</protein>
<dbReference type="Proteomes" id="UP000185373">
    <property type="component" value="Segment"/>
</dbReference>
<dbReference type="Proteomes" id="UP000185346">
    <property type="component" value="Segment"/>
</dbReference>
<dbReference type="Proteomes" id="UP000185356">
    <property type="component" value="Segment"/>
</dbReference>
<dbReference type="Proteomes" id="UP000185380">
    <property type="component" value="Segment"/>
</dbReference>
<dbReference type="EMBL" id="KJ019029">
    <property type="protein sequence ID" value="AIX14852.1"/>
    <property type="molecule type" value="Genomic_DNA"/>
</dbReference>
<evidence type="ECO:0000313" key="22">
    <source>
        <dbReference type="EMBL" id="AIX26101.1"/>
    </source>
</evidence>
<evidence type="ECO:0000313" key="13">
    <source>
        <dbReference type="EMBL" id="AIX21126.1"/>
    </source>
</evidence>
<evidence type="ECO:0000313" key="7">
    <source>
        <dbReference type="EMBL" id="AIX16328.1"/>
    </source>
</evidence>
<dbReference type="EMBL" id="KJ019046">
    <property type="protein sequence ID" value="AIX18607.1"/>
    <property type="molecule type" value="Genomic_DNA"/>
</dbReference>
<dbReference type="EMBL" id="KJ019077">
    <property type="protein sequence ID" value="AIX25665.1"/>
    <property type="molecule type" value="Genomic_DNA"/>
</dbReference>
<evidence type="ECO:0000313" key="49">
    <source>
        <dbReference type="Proteomes" id="UP000185365"/>
    </source>
</evidence>
<evidence type="ECO:0000313" key="6">
    <source>
        <dbReference type="EMBL" id="AIX16143.1"/>
    </source>
</evidence>
<evidence type="ECO:0000313" key="43">
    <source>
        <dbReference type="EMBL" id="AIX45858.1"/>
    </source>
</evidence>
<evidence type="ECO:0000313" key="40">
    <source>
        <dbReference type="EMBL" id="AIX39747.1"/>
    </source>
</evidence>
<dbReference type="Proteomes" id="UP000185384">
    <property type="component" value="Segment"/>
</dbReference>
<dbReference type="EMBL" id="KJ019124">
    <property type="protein sequence ID" value="AIX37148.1"/>
    <property type="molecule type" value="Genomic_DNA"/>
</dbReference>
<dbReference type="Proteomes" id="UP000185379">
    <property type="component" value="Segment"/>
</dbReference>
<evidence type="ECO:0000313" key="48">
    <source>
        <dbReference type="Proteomes" id="UP000185343"/>
    </source>
</evidence>
<dbReference type="Proteomes" id="UP000185371">
    <property type="component" value="Segment"/>
</dbReference>
<evidence type="ECO:0000313" key="10">
    <source>
        <dbReference type="EMBL" id="AIX19043.1"/>
    </source>
</evidence>
<evidence type="ECO:0000313" key="4">
    <source>
        <dbReference type="EMBL" id="AIX15497.1"/>
    </source>
</evidence>
<dbReference type="EMBL" id="KJ019047">
    <property type="protein sequence ID" value="AIX18825.1"/>
    <property type="molecule type" value="Genomic_DNA"/>
</dbReference>
<evidence type="ECO:0000313" key="18">
    <source>
        <dbReference type="EMBL" id="AIX25017.1"/>
    </source>
</evidence>